<dbReference type="InterPro" id="IPR050950">
    <property type="entry name" value="HTH-type_LysR_regulators"/>
</dbReference>
<dbReference type="EMBL" id="JACHHQ010000001">
    <property type="protein sequence ID" value="MBB5198305.1"/>
    <property type="molecule type" value="Genomic_DNA"/>
</dbReference>
<gene>
    <name evidence="2" type="ORF">HNR39_000115</name>
</gene>
<comment type="caution">
    <text evidence="2">The sequence shown here is derived from an EMBL/GenBank/DDBJ whole genome shotgun (WGS) entry which is preliminary data.</text>
</comment>
<keyword evidence="3" id="KW-1185">Reference proteome</keyword>
<dbReference type="Gene3D" id="3.40.190.10">
    <property type="entry name" value="Periplasmic binding protein-like II"/>
    <property type="match status" value="2"/>
</dbReference>
<dbReference type="Pfam" id="PF03466">
    <property type="entry name" value="LysR_substrate"/>
    <property type="match status" value="1"/>
</dbReference>
<evidence type="ECO:0000313" key="2">
    <source>
        <dbReference type="EMBL" id="MBB5198305.1"/>
    </source>
</evidence>
<feature type="domain" description="LysR substrate-binding" evidence="1">
    <location>
        <begin position="19"/>
        <end position="222"/>
    </location>
</feature>
<dbReference type="GO" id="GO:0005829">
    <property type="term" value="C:cytosol"/>
    <property type="evidence" value="ECO:0007669"/>
    <property type="project" value="TreeGrafter"/>
</dbReference>
<keyword evidence="2" id="KW-0238">DNA-binding</keyword>
<name>A0A840RKY5_9BURK</name>
<dbReference type="Proteomes" id="UP000571084">
    <property type="component" value="Unassembled WGS sequence"/>
</dbReference>
<evidence type="ECO:0000313" key="3">
    <source>
        <dbReference type="Proteomes" id="UP000571084"/>
    </source>
</evidence>
<dbReference type="PANTHER" id="PTHR30419:SF30">
    <property type="entry name" value="LYSR FAMILY TRANSCRIPTIONAL REGULATOR"/>
    <property type="match status" value="1"/>
</dbReference>
<proteinExistence type="predicted"/>
<dbReference type="PANTHER" id="PTHR30419">
    <property type="entry name" value="HTH-TYPE TRANSCRIPTIONAL REGULATOR YBHD"/>
    <property type="match status" value="1"/>
</dbReference>
<dbReference type="GO" id="GO:0003677">
    <property type="term" value="F:DNA binding"/>
    <property type="evidence" value="ECO:0007669"/>
    <property type="project" value="UniProtKB-KW"/>
</dbReference>
<evidence type="ECO:0000259" key="1">
    <source>
        <dbReference type="Pfam" id="PF03466"/>
    </source>
</evidence>
<accession>A0A840RKY5</accession>
<reference evidence="2 3" key="1">
    <citation type="submission" date="2020-08" db="EMBL/GenBank/DDBJ databases">
        <title>Genomic Encyclopedia of Type Strains, Phase IV (KMG-IV): sequencing the most valuable type-strain genomes for metagenomic binning, comparative biology and taxonomic classification.</title>
        <authorList>
            <person name="Goeker M."/>
        </authorList>
    </citation>
    <scope>NUCLEOTIDE SEQUENCE [LARGE SCALE GENOMIC DNA]</scope>
    <source>
        <strain evidence="2 3">DSM 23240</strain>
    </source>
</reference>
<sequence>MIDQEIRHAKENIDRLSGLKKGNVFIGVTPVVASGPIAKAISAFNRRYREINIHINEMRPAQITEGLRDGTLDLGVVSRIGIPNSPRFQWETLYRINVQICMRNNNRPPNLRSITDLYDYTWLVWDKLESPGCMFSEIFNHCNAKLPEKIIRCSSTVLYSQLAAQEDYVCVLTDPAMTWPGFKGAITPLKLKEELPMMYVGLAYKKESLLTDIVIEFAELIKVLCKESAGVSASLSIK</sequence>
<dbReference type="RefSeq" id="WP_245182163.1">
    <property type="nucleotide sequence ID" value="NZ_JAAOZT010000002.1"/>
</dbReference>
<organism evidence="2 3">
    <name type="scientific">Glaciimonas immobilis</name>
    <dbReference type="NCBI Taxonomy" id="728004"/>
    <lineage>
        <taxon>Bacteria</taxon>
        <taxon>Pseudomonadati</taxon>
        <taxon>Pseudomonadota</taxon>
        <taxon>Betaproteobacteria</taxon>
        <taxon>Burkholderiales</taxon>
        <taxon>Oxalobacteraceae</taxon>
        <taxon>Glaciimonas</taxon>
    </lineage>
</organism>
<dbReference type="SUPFAM" id="SSF53850">
    <property type="entry name" value="Periplasmic binding protein-like II"/>
    <property type="match status" value="1"/>
</dbReference>
<dbReference type="CDD" id="cd05466">
    <property type="entry name" value="PBP2_LTTR_substrate"/>
    <property type="match status" value="1"/>
</dbReference>
<dbReference type="AlphaFoldDB" id="A0A840RKY5"/>
<dbReference type="GO" id="GO:0006355">
    <property type="term" value="P:regulation of DNA-templated transcription"/>
    <property type="evidence" value="ECO:0007669"/>
    <property type="project" value="TreeGrafter"/>
</dbReference>
<dbReference type="InterPro" id="IPR005119">
    <property type="entry name" value="LysR_subst-bd"/>
</dbReference>
<protein>
    <submittedName>
        <fullName evidence="2">DNA-binding transcriptional LysR family regulator</fullName>
    </submittedName>
</protein>